<evidence type="ECO:0000313" key="2">
    <source>
        <dbReference type="EMBL" id="TVU51124.1"/>
    </source>
</evidence>
<name>A0A5J9WVD7_9POAL</name>
<dbReference type="EMBL" id="RWGY01000002">
    <property type="protein sequence ID" value="TVU51124.1"/>
    <property type="molecule type" value="Genomic_DNA"/>
</dbReference>
<comment type="caution">
    <text evidence="2">The sequence shown here is derived from an EMBL/GenBank/DDBJ whole genome shotgun (WGS) entry which is preliminary data.</text>
</comment>
<dbReference type="InterPro" id="IPR051266">
    <property type="entry name" value="CLCR"/>
</dbReference>
<dbReference type="OrthoDB" id="679346at2759"/>
<feature type="compositionally biased region" description="Basic and acidic residues" evidence="1">
    <location>
        <begin position="896"/>
        <end position="913"/>
    </location>
</feature>
<proteinExistence type="predicted"/>
<dbReference type="Proteomes" id="UP000324897">
    <property type="component" value="Chromosome 6"/>
</dbReference>
<gene>
    <name evidence="2" type="ORF">EJB05_02531</name>
</gene>
<dbReference type="Gramene" id="TVU51124">
    <property type="protein sequence ID" value="TVU51124"/>
    <property type="gene ID" value="EJB05_02531"/>
</dbReference>
<dbReference type="PANTHER" id="PTHR10579:SF112">
    <property type="entry name" value="OS04G0198300 PROTEIN"/>
    <property type="match status" value="1"/>
</dbReference>
<reference evidence="2 3" key="1">
    <citation type="journal article" date="2019" name="Sci. Rep.">
        <title>A high-quality genome of Eragrostis curvula grass provides insights into Poaceae evolution and supports new strategies to enhance forage quality.</title>
        <authorList>
            <person name="Carballo J."/>
            <person name="Santos B.A.C.M."/>
            <person name="Zappacosta D."/>
            <person name="Garbus I."/>
            <person name="Selva J.P."/>
            <person name="Gallo C.A."/>
            <person name="Diaz A."/>
            <person name="Albertini E."/>
            <person name="Caccamo M."/>
            <person name="Echenique V."/>
        </authorList>
    </citation>
    <scope>NUCLEOTIDE SEQUENCE [LARGE SCALE GENOMIC DNA]</scope>
    <source>
        <strain evidence="3">cv. Victoria</strain>
        <tissue evidence="2">Leaf</tissue>
    </source>
</reference>
<dbReference type="AlphaFoldDB" id="A0A5J9WVD7"/>
<dbReference type="PANTHER" id="PTHR10579">
    <property type="entry name" value="CALCIUM-ACTIVATED CHLORIDE CHANNEL REGULATOR"/>
    <property type="match status" value="1"/>
</dbReference>
<protein>
    <recommendedName>
        <fullName evidence="4">VWFA domain-containing protein</fullName>
    </recommendedName>
</protein>
<organism evidence="2 3">
    <name type="scientific">Eragrostis curvula</name>
    <name type="common">weeping love grass</name>
    <dbReference type="NCBI Taxonomy" id="38414"/>
    <lineage>
        <taxon>Eukaryota</taxon>
        <taxon>Viridiplantae</taxon>
        <taxon>Streptophyta</taxon>
        <taxon>Embryophyta</taxon>
        <taxon>Tracheophyta</taxon>
        <taxon>Spermatophyta</taxon>
        <taxon>Magnoliopsida</taxon>
        <taxon>Liliopsida</taxon>
        <taxon>Poales</taxon>
        <taxon>Poaceae</taxon>
        <taxon>PACMAD clade</taxon>
        <taxon>Chloridoideae</taxon>
        <taxon>Eragrostideae</taxon>
        <taxon>Eragrostidinae</taxon>
        <taxon>Eragrostis</taxon>
    </lineage>
</organism>
<evidence type="ECO:0000256" key="1">
    <source>
        <dbReference type="SAM" id="MobiDB-lite"/>
    </source>
</evidence>
<evidence type="ECO:0008006" key="4">
    <source>
        <dbReference type="Google" id="ProtNLM"/>
    </source>
</evidence>
<accession>A0A5J9WVD7</accession>
<keyword evidence="3" id="KW-1185">Reference proteome</keyword>
<feature type="region of interest" description="Disordered" evidence="1">
    <location>
        <begin position="892"/>
        <end position="929"/>
    </location>
</feature>
<sequence length="929" mass="103353">MLSVTAPPGKRAPVDLFVWLDVDPFCKLPAYWHQLLMKAMELIMEKLDDNDNLQIFPVHLEWLEMTTEGKRVAAAAIRSKEIHGRRQLWSVNLEYAIRVFRGEARDPLSRMSAVIVISNGNVDMGEIEEIDLHQMPWNSDFIPSKYFGPRANFGVMLPDSRRHAFVGVPSSDKDPMDYYPPGESMRCVCMHTFGMRCADNAKELYTLAFTHGGVYAVLDDENGQVTEAFATCIDRLTSVVDHIWFNSQWINERISRKVHRGATSNYVMYVDKDMQEQLLAGAGAGALRLHKLLGTRINWARGPETTFTRTHVLRKGDNKMVSVQVESVMGPETMLSMRTHVVRKGDHVSKVVAAEMVKVEAVKIVLGLMKLTSMAGWKELNAAADMLCETWGAVQRSDYAKEAGSAGLISRLATEMLEIEARLRFNNSWQEYILSWERHQTLQLPVPVPPQKLVGDIRPNVMLIHQPTINLTTTSEPVAKPQGVPMLLRLVAPEASGTMEPDVARIDLVVVLNVAYGSLKPTQRPGLLKEALQLIMGKLHDKDRLAVIAVHSSDTQPTGFVEPAECSDILAKLESLLAAPATSTTTTAQASHGRERLKKAIGKFLRDSHCLPIVPGSQQAGTSSTTHVHADSGNTSLQKALTDAVKSHNAMALYSIASSTGGIYATLNNDKDQISESFVACINRITSIVASQTQVDIKCSDSSAVTLLTIESGKLSSGISRDRKLGHIRVGNIHYGAARNFIVYLDNNIPDHEYEGFPVILTARVRYMVAGWMNMKQNHVHMLAKEDDPILHAEFTAEMIRAKAVEMVSEIAHKYDGSGLIAPYDKEWKYDALGDLHVEWVRLKESESAQAADDARLTVLGMEIRQIQRSLESGSGVPDMLSWLSFQNIREQLPSKPEESRNEDSSHEEERRPGLPLWELPQGPREHNG</sequence>
<evidence type="ECO:0000313" key="3">
    <source>
        <dbReference type="Proteomes" id="UP000324897"/>
    </source>
</evidence>